<feature type="compositionally biased region" description="Low complexity" evidence="11">
    <location>
        <begin position="205"/>
        <end position="254"/>
    </location>
</feature>
<dbReference type="AlphaFoldDB" id="A0ABC8TN78"/>
<keyword evidence="8" id="KW-0325">Glycoprotein</keyword>
<reference evidence="15 16" key="1">
    <citation type="submission" date="2024-02" db="EMBL/GenBank/DDBJ databases">
        <authorList>
            <person name="Vignale AGUSTIN F."/>
            <person name="Sosa J E."/>
            <person name="Modenutti C."/>
        </authorList>
    </citation>
    <scope>NUCLEOTIDE SEQUENCE [LARGE SCALE GENOMIC DNA]</scope>
</reference>
<dbReference type="GO" id="GO:0098552">
    <property type="term" value="C:side of membrane"/>
    <property type="evidence" value="ECO:0007669"/>
    <property type="project" value="UniProtKB-KW"/>
</dbReference>
<feature type="chain" id="PRO_5044784819" description="FAS1 domain-containing protein" evidence="13">
    <location>
        <begin position="22"/>
        <end position="283"/>
    </location>
</feature>
<feature type="signal peptide" evidence="13">
    <location>
        <begin position="1"/>
        <end position="21"/>
    </location>
</feature>
<feature type="compositionally biased region" description="Pro residues" evidence="11">
    <location>
        <begin position="185"/>
        <end position="204"/>
    </location>
</feature>
<dbReference type="Proteomes" id="UP001642360">
    <property type="component" value="Unassembled WGS sequence"/>
</dbReference>
<accession>A0ABC8TN78</accession>
<sequence length="283" mass="29293">MSPSVPLLFSCFLLLSSTVTAFNITKLLGRYDGFNTFNDLLTQTHLNDEINSRRTISVLAVSDGNIAQIAGKPIDVIKNILSNHVVLDYYDILKLNNLSKGSALLTTLFQTTGVASQKQGFLNVTNSNGEIVFSSAVKGSPHDVKLVKSVAAQPYNISVLEISAPIIAPGLDAAPYGPTAAPKKPQAPAPAPHSKKSPPPPPVESPTEAEAPTITETEAPTPSADAEAPADAPVSSPPAADAPTADSTTEAPAPGTSSAGKGFVSNFCMALLVGLVASFFVAM</sequence>
<feature type="transmembrane region" description="Helical" evidence="12">
    <location>
        <begin position="263"/>
        <end position="282"/>
    </location>
</feature>
<keyword evidence="7 12" id="KW-0472">Membrane</keyword>
<evidence type="ECO:0000256" key="4">
    <source>
        <dbReference type="ARBA" id="ARBA00022622"/>
    </source>
</evidence>
<dbReference type="PANTHER" id="PTHR32382">
    <property type="entry name" value="FASCICLIN-LIKE ARABINOGALACTAN PROTEIN"/>
    <property type="match status" value="1"/>
</dbReference>
<evidence type="ECO:0000256" key="9">
    <source>
        <dbReference type="ARBA" id="ARBA00023288"/>
    </source>
</evidence>
<evidence type="ECO:0000256" key="1">
    <source>
        <dbReference type="ARBA" id="ARBA00004609"/>
    </source>
</evidence>
<evidence type="ECO:0000313" key="16">
    <source>
        <dbReference type="Proteomes" id="UP001642360"/>
    </source>
</evidence>
<dbReference type="EMBL" id="CAUOFW020005540">
    <property type="protein sequence ID" value="CAK9170643.1"/>
    <property type="molecule type" value="Genomic_DNA"/>
</dbReference>
<keyword evidence="4" id="KW-0336">GPI-anchor</keyword>
<protein>
    <recommendedName>
        <fullName evidence="14">FAS1 domain-containing protein</fullName>
    </recommendedName>
</protein>
<evidence type="ECO:0000256" key="13">
    <source>
        <dbReference type="SAM" id="SignalP"/>
    </source>
</evidence>
<proteinExistence type="inferred from homology"/>
<evidence type="ECO:0000259" key="14">
    <source>
        <dbReference type="PROSITE" id="PS50213"/>
    </source>
</evidence>
<keyword evidence="6" id="KW-0654">Proteoglycan</keyword>
<dbReference type="GO" id="GO:0005886">
    <property type="term" value="C:plasma membrane"/>
    <property type="evidence" value="ECO:0007669"/>
    <property type="project" value="UniProtKB-SubCell"/>
</dbReference>
<evidence type="ECO:0000313" key="15">
    <source>
        <dbReference type="EMBL" id="CAK9170643.1"/>
    </source>
</evidence>
<evidence type="ECO:0000256" key="2">
    <source>
        <dbReference type="ARBA" id="ARBA00007843"/>
    </source>
</evidence>
<gene>
    <name evidence="15" type="ORF">ILEXP_LOCUS40139</name>
</gene>
<comment type="function">
    <text evidence="10">May be a cell surface adhesion protein.</text>
</comment>
<evidence type="ECO:0000256" key="3">
    <source>
        <dbReference type="ARBA" id="ARBA00022475"/>
    </source>
</evidence>
<dbReference type="SUPFAM" id="SSF82153">
    <property type="entry name" value="FAS1 domain"/>
    <property type="match status" value="1"/>
</dbReference>
<organism evidence="15 16">
    <name type="scientific">Ilex paraguariensis</name>
    <name type="common">yerba mate</name>
    <dbReference type="NCBI Taxonomy" id="185542"/>
    <lineage>
        <taxon>Eukaryota</taxon>
        <taxon>Viridiplantae</taxon>
        <taxon>Streptophyta</taxon>
        <taxon>Embryophyta</taxon>
        <taxon>Tracheophyta</taxon>
        <taxon>Spermatophyta</taxon>
        <taxon>Magnoliopsida</taxon>
        <taxon>eudicotyledons</taxon>
        <taxon>Gunneridae</taxon>
        <taxon>Pentapetalae</taxon>
        <taxon>asterids</taxon>
        <taxon>campanulids</taxon>
        <taxon>Aquifoliales</taxon>
        <taxon>Aquifoliaceae</taxon>
        <taxon>Ilex</taxon>
    </lineage>
</organism>
<feature type="domain" description="FAS1" evidence="14">
    <location>
        <begin position="21"/>
        <end position="151"/>
    </location>
</feature>
<comment type="caution">
    <text evidence="15">The sequence shown here is derived from an EMBL/GenBank/DDBJ whole genome shotgun (WGS) entry which is preliminary data.</text>
</comment>
<keyword evidence="5 13" id="KW-0732">Signal</keyword>
<evidence type="ECO:0000256" key="8">
    <source>
        <dbReference type="ARBA" id="ARBA00023180"/>
    </source>
</evidence>
<keyword evidence="12" id="KW-0812">Transmembrane</keyword>
<keyword evidence="9" id="KW-0449">Lipoprotein</keyword>
<keyword evidence="12" id="KW-1133">Transmembrane helix</keyword>
<dbReference type="PANTHER" id="PTHR32382:SF6">
    <property type="entry name" value="FASCICLIN-LIKE ARABINOGALACTAN PROTEIN 14"/>
    <property type="match status" value="1"/>
</dbReference>
<dbReference type="FunFam" id="2.30.180.10:FF:000015">
    <property type="entry name" value="Fasciclin-like arabinogalactan protein 3"/>
    <property type="match status" value="1"/>
</dbReference>
<evidence type="ECO:0000256" key="7">
    <source>
        <dbReference type="ARBA" id="ARBA00023136"/>
    </source>
</evidence>
<evidence type="ECO:0000256" key="5">
    <source>
        <dbReference type="ARBA" id="ARBA00022729"/>
    </source>
</evidence>
<dbReference type="InterPro" id="IPR000782">
    <property type="entry name" value="FAS1_domain"/>
</dbReference>
<evidence type="ECO:0000256" key="11">
    <source>
        <dbReference type="SAM" id="MobiDB-lite"/>
    </source>
</evidence>
<evidence type="ECO:0000256" key="6">
    <source>
        <dbReference type="ARBA" id="ARBA00022974"/>
    </source>
</evidence>
<keyword evidence="16" id="KW-1185">Reference proteome</keyword>
<name>A0ABC8TN78_9AQUA</name>
<comment type="similarity">
    <text evidence="2">Belongs to the fasciclin-like AGP family.</text>
</comment>
<dbReference type="InterPro" id="IPR033254">
    <property type="entry name" value="Plant_FLA"/>
</dbReference>
<dbReference type="Gene3D" id="2.30.180.10">
    <property type="entry name" value="FAS1 domain"/>
    <property type="match status" value="1"/>
</dbReference>
<feature type="region of interest" description="Disordered" evidence="11">
    <location>
        <begin position="177"/>
        <end position="258"/>
    </location>
</feature>
<keyword evidence="3" id="KW-1003">Cell membrane</keyword>
<dbReference type="InterPro" id="IPR036378">
    <property type="entry name" value="FAS1_dom_sf"/>
</dbReference>
<evidence type="ECO:0000256" key="12">
    <source>
        <dbReference type="SAM" id="Phobius"/>
    </source>
</evidence>
<evidence type="ECO:0000256" key="10">
    <source>
        <dbReference type="ARBA" id="ARBA00024686"/>
    </source>
</evidence>
<dbReference type="PROSITE" id="PS50213">
    <property type="entry name" value="FAS1"/>
    <property type="match status" value="1"/>
</dbReference>
<comment type="subcellular location">
    <subcellularLocation>
        <location evidence="1">Cell membrane</location>
        <topology evidence="1">Lipid-anchor</topology>
        <topology evidence="1">GPI-anchor</topology>
    </subcellularLocation>
</comment>